<organism evidence="2 3">
    <name type="scientific">Xylaria bambusicola</name>
    <dbReference type="NCBI Taxonomy" id="326684"/>
    <lineage>
        <taxon>Eukaryota</taxon>
        <taxon>Fungi</taxon>
        <taxon>Dikarya</taxon>
        <taxon>Ascomycota</taxon>
        <taxon>Pezizomycotina</taxon>
        <taxon>Sordariomycetes</taxon>
        <taxon>Xylariomycetidae</taxon>
        <taxon>Xylariales</taxon>
        <taxon>Xylariaceae</taxon>
        <taxon>Xylaria</taxon>
    </lineage>
</organism>
<gene>
    <name evidence="2" type="ORF">RRF57_000995</name>
</gene>
<evidence type="ECO:0000256" key="1">
    <source>
        <dbReference type="SAM" id="MobiDB-lite"/>
    </source>
</evidence>
<dbReference type="AlphaFoldDB" id="A0AAN7UPQ9"/>
<feature type="compositionally biased region" description="Low complexity" evidence="1">
    <location>
        <begin position="23"/>
        <end position="34"/>
    </location>
</feature>
<proteinExistence type="predicted"/>
<protein>
    <submittedName>
        <fullName evidence="2">Uncharacterized protein</fullName>
    </submittedName>
</protein>
<feature type="compositionally biased region" description="Basic and acidic residues" evidence="1">
    <location>
        <begin position="115"/>
        <end position="131"/>
    </location>
</feature>
<dbReference type="Proteomes" id="UP001305414">
    <property type="component" value="Unassembled WGS sequence"/>
</dbReference>
<feature type="region of interest" description="Disordered" evidence="1">
    <location>
        <begin position="1"/>
        <end position="144"/>
    </location>
</feature>
<reference evidence="2 3" key="1">
    <citation type="submission" date="2023-10" db="EMBL/GenBank/DDBJ databases">
        <title>Draft genome sequence of Xylaria bambusicola isolate GMP-LS, the root and basal stem rot pathogen of sugarcane in Indonesia.</title>
        <authorList>
            <person name="Selvaraj P."/>
            <person name="Muralishankar V."/>
            <person name="Muruganantham S."/>
            <person name="Sp S."/>
            <person name="Haryani S."/>
            <person name="Lau K.J.X."/>
            <person name="Naqvi N.I."/>
        </authorList>
    </citation>
    <scope>NUCLEOTIDE SEQUENCE [LARGE SCALE GENOMIC DNA]</scope>
    <source>
        <strain evidence="2">GMP-LS</strain>
    </source>
</reference>
<feature type="compositionally biased region" description="Polar residues" evidence="1">
    <location>
        <begin position="134"/>
        <end position="144"/>
    </location>
</feature>
<keyword evidence="3" id="KW-1185">Reference proteome</keyword>
<feature type="compositionally biased region" description="Basic residues" evidence="1">
    <location>
        <begin position="11"/>
        <end position="22"/>
    </location>
</feature>
<name>A0AAN7UPQ9_9PEZI</name>
<evidence type="ECO:0000313" key="2">
    <source>
        <dbReference type="EMBL" id="KAK5625279.1"/>
    </source>
</evidence>
<evidence type="ECO:0000313" key="3">
    <source>
        <dbReference type="Proteomes" id="UP001305414"/>
    </source>
</evidence>
<accession>A0AAN7UPQ9</accession>
<feature type="compositionally biased region" description="Polar residues" evidence="1">
    <location>
        <begin position="92"/>
        <end position="103"/>
    </location>
</feature>
<comment type="caution">
    <text evidence="2">The sequence shown here is derived from an EMBL/GenBank/DDBJ whole genome shotgun (WGS) entry which is preliminary data.</text>
</comment>
<sequence>MEEGEGEGGKRGGRGGKMRPAQKSKSASASQYKQCYNHEAVRSPELPFDGVQWGNIQRGVWKSTGRRGRHVKWPNPRPRSKSDNPDEITPVRQASKTVRQPQAEQEFAPPSASTSRERGTGNGQRRTESGRRGSMTTERNQSLE</sequence>
<dbReference type="EMBL" id="JAWHQM010000002">
    <property type="protein sequence ID" value="KAK5625279.1"/>
    <property type="molecule type" value="Genomic_DNA"/>
</dbReference>